<dbReference type="EC" id="3.5.4.2" evidence="3 8"/>
<evidence type="ECO:0000256" key="3">
    <source>
        <dbReference type="ARBA" id="ARBA00012782"/>
    </source>
</evidence>
<dbReference type="AlphaFoldDB" id="A0A090IWZ4"/>
<dbReference type="InterPro" id="IPR011059">
    <property type="entry name" value="Metal-dep_hydrolase_composite"/>
</dbReference>
<evidence type="ECO:0000256" key="5">
    <source>
        <dbReference type="ARBA" id="ARBA00023211"/>
    </source>
</evidence>
<dbReference type="PANTHER" id="PTHR11113:SF2">
    <property type="entry name" value="ADENINE DEAMINASE"/>
    <property type="match status" value="1"/>
</dbReference>
<dbReference type="NCBIfam" id="TIGR01178">
    <property type="entry name" value="ade"/>
    <property type="match status" value="1"/>
</dbReference>
<dbReference type="SUPFAM" id="SSF51338">
    <property type="entry name" value="Composite domain of metallo-dependent hydrolases"/>
    <property type="match status" value="1"/>
</dbReference>
<dbReference type="GO" id="GO:0000034">
    <property type="term" value="F:adenine deaminase activity"/>
    <property type="evidence" value="ECO:0007669"/>
    <property type="project" value="UniProtKB-UniRule"/>
</dbReference>
<dbReference type="InterPro" id="IPR006679">
    <property type="entry name" value="Adenine_deam"/>
</dbReference>
<dbReference type="InterPro" id="IPR006680">
    <property type="entry name" value="Amidohydro-rel"/>
</dbReference>
<keyword evidence="4 8" id="KW-0378">Hydrolase</keyword>
<feature type="domain" description="Amidohydrolase-related" evidence="9">
    <location>
        <begin position="68"/>
        <end position="351"/>
    </location>
</feature>
<dbReference type="InterPro" id="IPR026912">
    <property type="entry name" value="Adenine_deam_C"/>
</dbReference>
<dbReference type="Pfam" id="PF13382">
    <property type="entry name" value="Adenine_deam_C"/>
    <property type="match status" value="1"/>
</dbReference>
<dbReference type="CDD" id="cd01295">
    <property type="entry name" value="AdeC"/>
    <property type="match status" value="1"/>
</dbReference>
<evidence type="ECO:0000256" key="1">
    <source>
        <dbReference type="ARBA" id="ARBA00001936"/>
    </source>
</evidence>
<keyword evidence="5 8" id="KW-0464">Manganese</keyword>
<evidence type="ECO:0000259" key="10">
    <source>
        <dbReference type="Pfam" id="PF13382"/>
    </source>
</evidence>
<gene>
    <name evidence="8 11" type="primary">ade</name>
    <name evidence="11" type="ORF">BT1A1_2833</name>
</gene>
<dbReference type="Pfam" id="PF01979">
    <property type="entry name" value="Amidohydro_1"/>
    <property type="match status" value="1"/>
</dbReference>
<dbReference type="InterPro" id="IPR032466">
    <property type="entry name" value="Metal_Hydrolase"/>
</dbReference>
<evidence type="ECO:0000256" key="6">
    <source>
        <dbReference type="ARBA" id="ARBA00047720"/>
    </source>
</evidence>
<evidence type="ECO:0000256" key="8">
    <source>
        <dbReference type="HAMAP-Rule" id="MF_01518"/>
    </source>
</evidence>
<proteinExistence type="inferred from homology"/>
<dbReference type="RefSeq" id="WP_034772320.1">
    <property type="nucleotide sequence ID" value="NZ_CCRF01000080.1"/>
</dbReference>
<name>A0A090IWZ4_9BACI</name>
<dbReference type="GO" id="GO:0006146">
    <property type="term" value="P:adenine catabolic process"/>
    <property type="evidence" value="ECO:0007669"/>
    <property type="project" value="InterPro"/>
</dbReference>
<dbReference type="Gene3D" id="2.30.40.10">
    <property type="entry name" value="Urease, subunit C, domain 1"/>
    <property type="match status" value="1"/>
</dbReference>
<evidence type="ECO:0000256" key="2">
    <source>
        <dbReference type="ARBA" id="ARBA00006773"/>
    </source>
</evidence>
<dbReference type="PANTHER" id="PTHR11113">
    <property type="entry name" value="N-ACETYLGLUCOSAMINE-6-PHOSPHATE DEACETYLASE"/>
    <property type="match status" value="1"/>
</dbReference>
<dbReference type="EMBL" id="CCRF01000080">
    <property type="protein sequence ID" value="CEE02626.1"/>
    <property type="molecule type" value="Genomic_DNA"/>
</dbReference>
<protein>
    <recommendedName>
        <fullName evidence="7 8">Adenine deaminase</fullName>
        <shortName evidence="8">Adenase</shortName>
        <shortName evidence="8">Adenine aminase</shortName>
        <ecNumber evidence="3 8">3.5.4.2</ecNumber>
    </recommendedName>
</protein>
<dbReference type="HAMAP" id="MF_01518">
    <property type="entry name" value="Adenine_deamin"/>
    <property type="match status" value="1"/>
</dbReference>
<dbReference type="Proteomes" id="UP000040576">
    <property type="component" value="Unassembled WGS sequence"/>
</dbReference>
<evidence type="ECO:0000256" key="4">
    <source>
        <dbReference type="ARBA" id="ARBA00022801"/>
    </source>
</evidence>
<dbReference type="Gene3D" id="3.20.20.140">
    <property type="entry name" value="Metal-dependent hydrolases"/>
    <property type="match status" value="1"/>
</dbReference>
<feature type="domain" description="Adenine deaminase C-terminal" evidence="10">
    <location>
        <begin position="406"/>
        <end position="575"/>
    </location>
</feature>
<reference evidence="11 12" key="1">
    <citation type="submission" date="2014-07" db="EMBL/GenBank/DDBJ databases">
        <authorList>
            <person name="Wibberg Daniel"/>
        </authorList>
    </citation>
    <scope>NUCLEOTIDE SEQUENCE [LARGE SCALE GENOMIC DNA]</scope>
</reference>
<accession>A0A090IWZ4</accession>
<evidence type="ECO:0000259" key="9">
    <source>
        <dbReference type="Pfam" id="PF01979"/>
    </source>
</evidence>
<dbReference type="SUPFAM" id="SSF51556">
    <property type="entry name" value="Metallo-dependent hydrolases"/>
    <property type="match status" value="1"/>
</dbReference>
<sequence>MKNEMESLKRRIDAASKRVPADVVIKGGKIVDVFNLTIKQADIAITDGIIVGIGEYEGKHVIDAIGQYIAPSFIDAHVHIESSMVTPKEFAKVVLPHGVTTVITDPHEIANVSGTEGISFMLHDSEGLDLDVFVMLPSCVPATSFENSGAVLQNEQLEPFYAHPRVLGLAEVMDFPSVKNHDKEMFKKIVSAKIHRNQIDGHGSGFDENGINIYRTAGITTDHECVNSNEVEMRIARGMYVMIREGTTAKNLKQLIKMVTPSNARRFLFCTDDKHLDDLLIEGSVDHNIRLAIQYGMDPIQAIQLATLNAAECFSLNTKGAVAPGFEADLVFLEDLKTLEIAKVFKAGKLVAEAGTFTGKIDGAQPIPSREKLMKSVRVNKIKEEDLQLAMGVHQKAHIIEVIPDQIVTNKLIEEVPVQNGIFSPDAEKDLAKLAVIERHHLTGNIGLGIVKGLGLTSGAVASTVGHDSHNLIVAGTNDGDILKAVEVIQAIQGGLVVVQNGKVLATLELAISGLMSNKPYPEVLKEIENLHASLDLVTNGRLPHLFITLAFLSLPVIPKLKLTDQGLFDVSEFKHIPLLV</sequence>
<organism evidence="11 12">
    <name type="scientific">Caldibacillus thermoamylovorans</name>
    <dbReference type="NCBI Taxonomy" id="35841"/>
    <lineage>
        <taxon>Bacteria</taxon>
        <taxon>Bacillati</taxon>
        <taxon>Bacillota</taxon>
        <taxon>Bacilli</taxon>
        <taxon>Bacillales</taxon>
        <taxon>Bacillaceae</taxon>
        <taxon>Caldibacillus</taxon>
    </lineage>
</organism>
<evidence type="ECO:0000313" key="12">
    <source>
        <dbReference type="Proteomes" id="UP000040576"/>
    </source>
</evidence>
<comment type="catalytic activity">
    <reaction evidence="6 8">
        <text>adenine + H2O + H(+) = hypoxanthine + NH4(+)</text>
        <dbReference type="Rhea" id="RHEA:23688"/>
        <dbReference type="ChEBI" id="CHEBI:15377"/>
        <dbReference type="ChEBI" id="CHEBI:15378"/>
        <dbReference type="ChEBI" id="CHEBI:16708"/>
        <dbReference type="ChEBI" id="CHEBI:17368"/>
        <dbReference type="ChEBI" id="CHEBI:28938"/>
        <dbReference type="EC" id="3.5.4.2"/>
    </reaction>
</comment>
<keyword evidence="12" id="KW-1185">Reference proteome</keyword>
<dbReference type="FunFam" id="3.20.20.140:FF:000016">
    <property type="entry name" value="Adenine deaminase"/>
    <property type="match status" value="1"/>
</dbReference>
<comment type="cofactor">
    <cofactor evidence="1 8">
        <name>Mn(2+)</name>
        <dbReference type="ChEBI" id="CHEBI:29035"/>
    </cofactor>
</comment>
<evidence type="ECO:0000256" key="7">
    <source>
        <dbReference type="ARBA" id="ARBA00069718"/>
    </source>
</evidence>
<evidence type="ECO:0000313" key="11">
    <source>
        <dbReference type="EMBL" id="CEE02626.1"/>
    </source>
</evidence>
<comment type="similarity">
    <text evidence="2 8">Belongs to the metallo-dependent hydrolases superfamily. Adenine deaminase family.</text>
</comment>